<dbReference type="Proteomes" id="UP001396334">
    <property type="component" value="Unassembled WGS sequence"/>
</dbReference>
<keyword evidence="1" id="KW-0694">RNA-binding</keyword>
<feature type="compositionally biased region" description="Low complexity" evidence="2">
    <location>
        <begin position="469"/>
        <end position="482"/>
    </location>
</feature>
<dbReference type="SMART" id="SM00360">
    <property type="entry name" value="RRM"/>
    <property type="match status" value="1"/>
</dbReference>
<evidence type="ECO:0000313" key="5">
    <source>
        <dbReference type="Proteomes" id="UP001396334"/>
    </source>
</evidence>
<dbReference type="InterPro" id="IPR035979">
    <property type="entry name" value="RBD_domain_sf"/>
</dbReference>
<evidence type="ECO:0000256" key="1">
    <source>
        <dbReference type="PROSITE-ProRule" id="PRU00176"/>
    </source>
</evidence>
<evidence type="ECO:0000259" key="3">
    <source>
        <dbReference type="PROSITE" id="PS50102"/>
    </source>
</evidence>
<gene>
    <name evidence="4" type="ORF">V6N11_081005</name>
</gene>
<dbReference type="PANTHER" id="PTHR34427">
    <property type="entry name" value="DUF4283 DOMAIN PROTEIN"/>
    <property type="match status" value="1"/>
</dbReference>
<dbReference type="InterPro" id="IPR012677">
    <property type="entry name" value="Nucleotide-bd_a/b_plait_sf"/>
</dbReference>
<dbReference type="InterPro" id="IPR000504">
    <property type="entry name" value="RRM_dom"/>
</dbReference>
<evidence type="ECO:0000313" key="4">
    <source>
        <dbReference type="EMBL" id="KAK9000512.1"/>
    </source>
</evidence>
<evidence type="ECO:0000256" key="2">
    <source>
        <dbReference type="SAM" id="MobiDB-lite"/>
    </source>
</evidence>
<dbReference type="Pfam" id="PF00076">
    <property type="entry name" value="RRM_1"/>
    <property type="match status" value="1"/>
</dbReference>
<sequence length="489" mass="55325">MEIGRRNRGDHFFREQKTFTTSRKINPRSNGKRSIRGVREGVAVFVNYISKRIHPLTLKEAFGEYDNVIDVYIAYNNASRAGMRSTFVFVRFSSLEEALFAVERGNNRKMDGFFIKIFLGRDSFVGGREVNREGKTNNIAMRKKVGSSLVKVGQSYKDVLLGKFGKDFAVESKSSPVGAQDIEDAKFPLAEVKPKSVSCSVPDIGYDRSASAGRYVDTVIINDVDLDKRWLDNCLIVQITAIYDAELVQQLLVAEGFKVKVIRWIGFYVVICFEEEEQVSIFWDLKESLLKPWFSDIDTVESFMDSYKLKVWVCIEGLPLEAWTEPVIRLIGGRWGKVIQVDADTVNRNRVDAARILIGVKCLSNIPPFISVSLNGSGFLLKVSTSEFEDERCWIDEGKSDGRSEYSPKSRGCSPGWLCMGKSKDVDPQLVEHDNESFKIQKDVGDELVILSRENAKPIKFTADSKTHFPQFESKFPSPSSKSKVRQDQ</sequence>
<dbReference type="CDD" id="cd00590">
    <property type="entry name" value="RRM_SF"/>
    <property type="match status" value="1"/>
</dbReference>
<comment type="caution">
    <text evidence="4">The sequence shown here is derived from an EMBL/GenBank/DDBJ whole genome shotgun (WGS) entry which is preliminary data.</text>
</comment>
<feature type="domain" description="RRM" evidence="3">
    <location>
        <begin position="42"/>
        <end position="122"/>
    </location>
</feature>
<dbReference type="PROSITE" id="PS50102">
    <property type="entry name" value="RRM"/>
    <property type="match status" value="1"/>
</dbReference>
<organism evidence="4 5">
    <name type="scientific">Hibiscus sabdariffa</name>
    <name type="common">roselle</name>
    <dbReference type="NCBI Taxonomy" id="183260"/>
    <lineage>
        <taxon>Eukaryota</taxon>
        <taxon>Viridiplantae</taxon>
        <taxon>Streptophyta</taxon>
        <taxon>Embryophyta</taxon>
        <taxon>Tracheophyta</taxon>
        <taxon>Spermatophyta</taxon>
        <taxon>Magnoliopsida</taxon>
        <taxon>eudicotyledons</taxon>
        <taxon>Gunneridae</taxon>
        <taxon>Pentapetalae</taxon>
        <taxon>rosids</taxon>
        <taxon>malvids</taxon>
        <taxon>Malvales</taxon>
        <taxon>Malvaceae</taxon>
        <taxon>Malvoideae</taxon>
        <taxon>Hibiscus</taxon>
    </lineage>
</organism>
<dbReference type="EMBL" id="JBBPBN010000037">
    <property type="protein sequence ID" value="KAK9000512.1"/>
    <property type="molecule type" value="Genomic_DNA"/>
</dbReference>
<name>A0ABR2QIJ9_9ROSI</name>
<feature type="region of interest" description="Disordered" evidence="2">
    <location>
        <begin position="469"/>
        <end position="489"/>
    </location>
</feature>
<accession>A0ABR2QIJ9</accession>
<dbReference type="PANTHER" id="PTHR34427:SF5">
    <property type="entry name" value="DUF4283 DOMAIN-CONTAINING PROTEIN"/>
    <property type="match status" value="1"/>
</dbReference>
<protein>
    <recommendedName>
        <fullName evidence="3">RRM domain-containing protein</fullName>
    </recommendedName>
</protein>
<keyword evidence="5" id="KW-1185">Reference proteome</keyword>
<dbReference type="SUPFAM" id="SSF54928">
    <property type="entry name" value="RNA-binding domain, RBD"/>
    <property type="match status" value="1"/>
</dbReference>
<dbReference type="Gene3D" id="3.30.70.330">
    <property type="match status" value="1"/>
</dbReference>
<proteinExistence type="predicted"/>
<reference evidence="4 5" key="1">
    <citation type="journal article" date="2024" name="G3 (Bethesda)">
        <title>Genome assembly of Hibiscus sabdariffa L. provides insights into metabolisms of medicinal natural products.</title>
        <authorList>
            <person name="Kim T."/>
        </authorList>
    </citation>
    <scope>NUCLEOTIDE SEQUENCE [LARGE SCALE GENOMIC DNA]</scope>
    <source>
        <strain evidence="4">TK-2024</strain>
        <tissue evidence="4">Old leaves</tissue>
    </source>
</reference>